<sequence length="248" mass="27810">MNVLVTRPEQRGRELVEQLSQHGIFAVHQPLFTIEAGTELPQLPSALARLNAGDYVFAVSRHAVDYAVETLRQTGFHFRNDLHYFAVGSATASYFSAAAEQAVRYPIFSENSEGLLELPEMQQLSEKNILILRADFGRELFAEQASQRGAAVQYLECYRRQLTDENLSEKLSLAKRAGVDTIIATSGEILTTLIEQTDPVDQQWLFECRLLVVGNRLANLAQLLGWHKDKLIIAEKADNQTLFQTLCG</sequence>
<gene>
    <name evidence="11" type="ORF">B0187_04670</name>
</gene>
<dbReference type="InterPro" id="IPR039793">
    <property type="entry name" value="UROS/Hem4"/>
</dbReference>
<dbReference type="PANTHER" id="PTHR38042:SF1">
    <property type="entry name" value="UROPORPHYRINOGEN-III SYNTHASE, CHLOROPLASTIC"/>
    <property type="match status" value="1"/>
</dbReference>
<accession>A0A1T0ATJ4</accession>
<protein>
    <recommendedName>
        <fullName evidence="7 9">Uroporphyrinogen-III synthase</fullName>
        <ecNumber evidence="3 9">4.2.1.75</ecNumber>
    </recommendedName>
</protein>
<comment type="caution">
    <text evidence="11">The sequence shown here is derived from an EMBL/GenBank/DDBJ whole genome shotgun (WGS) entry which is preliminary data.</text>
</comment>
<dbReference type="GO" id="GO:0004852">
    <property type="term" value="F:uroporphyrinogen-III synthase activity"/>
    <property type="evidence" value="ECO:0007669"/>
    <property type="project" value="UniProtKB-UniRule"/>
</dbReference>
<evidence type="ECO:0000256" key="1">
    <source>
        <dbReference type="ARBA" id="ARBA00004772"/>
    </source>
</evidence>
<organism evidence="11 12">
    <name type="scientific">Haemophilus paracuniculus</name>
    <dbReference type="NCBI Taxonomy" id="734"/>
    <lineage>
        <taxon>Bacteria</taxon>
        <taxon>Pseudomonadati</taxon>
        <taxon>Pseudomonadota</taxon>
        <taxon>Gammaproteobacteria</taxon>
        <taxon>Pasteurellales</taxon>
        <taxon>Pasteurellaceae</taxon>
        <taxon>Haemophilus</taxon>
    </lineage>
</organism>
<evidence type="ECO:0000256" key="7">
    <source>
        <dbReference type="ARBA" id="ARBA00040167"/>
    </source>
</evidence>
<name>A0A1T0ATJ4_9PAST</name>
<dbReference type="OrthoDB" id="9787650at2"/>
<reference evidence="11 12" key="1">
    <citation type="submission" date="2017-02" db="EMBL/GenBank/DDBJ databases">
        <title>Draft genome sequence of Haemophilus paracuniculus CCUG 43573 type strain.</title>
        <authorList>
            <person name="Engstrom-Jakobsson H."/>
            <person name="Salva-Serra F."/>
            <person name="Thorell K."/>
            <person name="Gonzales-Siles L."/>
            <person name="Karlsson R."/>
            <person name="Boulund F."/>
            <person name="Engstrand L."/>
            <person name="Kristiansson E."/>
            <person name="Moore E."/>
        </authorList>
    </citation>
    <scope>NUCLEOTIDE SEQUENCE [LARGE SCALE GENOMIC DNA]</scope>
    <source>
        <strain evidence="11 12">CCUG 43573</strain>
    </source>
</reference>
<dbReference type="STRING" id="734.B0187_04670"/>
<dbReference type="Gene3D" id="3.40.50.10090">
    <property type="match status" value="2"/>
</dbReference>
<dbReference type="RefSeq" id="WP_078236706.1">
    <property type="nucleotide sequence ID" value="NZ_MUYA01000005.1"/>
</dbReference>
<keyword evidence="12" id="KW-1185">Reference proteome</keyword>
<dbReference type="InterPro" id="IPR003754">
    <property type="entry name" value="4pyrrol_synth_uPrphyn_synth"/>
</dbReference>
<evidence type="ECO:0000313" key="12">
    <source>
        <dbReference type="Proteomes" id="UP000190867"/>
    </source>
</evidence>
<keyword evidence="5 9" id="KW-0627">Porphyrin biosynthesis</keyword>
<comment type="pathway">
    <text evidence="1 9">Porphyrin-containing compound metabolism; protoporphyrin-IX biosynthesis; coproporphyrinogen-III from 5-aminolevulinate: step 3/4.</text>
</comment>
<dbReference type="PANTHER" id="PTHR38042">
    <property type="entry name" value="UROPORPHYRINOGEN-III SYNTHASE, CHLOROPLASTIC"/>
    <property type="match status" value="1"/>
</dbReference>
<dbReference type="GO" id="GO:0006780">
    <property type="term" value="P:uroporphyrinogen III biosynthetic process"/>
    <property type="evidence" value="ECO:0007669"/>
    <property type="project" value="UniProtKB-UniRule"/>
</dbReference>
<dbReference type="EC" id="4.2.1.75" evidence="3 9"/>
<evidence type="ECO:0000256" key="8">
    <source>
        <dbReference type="ARBA" id="ARBA00048617"/>
    </source>
</evidence>
<keyword evidence="4 9" id="KW-0456">Lyase</keyword>
<comment type="similarity">
    <text evidence="2 9">Belongs to the uroporphyrinogen-III synthase family.</text>
</comment>
<dbReference type="SUPFAM" id="SSF69618">
    <property type="entry name" value="HemD-like"/>
    <property type="match status" value="1"/>
</dbReference>
<evidence type="ECO:0000256" key="6">
    <source>
        <dbReference type="ARBA" id="ARBA00037589"/>
    </source>
</evidence>
<evidence type="ECO:0000256" key="2">
    <source>
        <dbReference type="ARBA" id="ARBA00008133"/>
    </source>
</evidence>
<evidence type="ECO:0000256" key="9">
    <source>
        <dbReference type="RuleBase" id="RU366031"/>
    </source>
</evidence>
<dbReference type="CDD" id="cd06578">
    <property type="entry name" value="HemD"/>
    <property type="match status" value="1"/>
</dbReference>
<evidence type="ECO:0000256" key="4">
    <source>
        <dbReference type="ARBA" id="ARBA00023239"/>
    </source>
</evidence>
<feature type="domain" description="Tetrapyrrole biosynthesis uroporphyrinogen III synthase" evidence="10">
    <location>
        <begin position="14"/>
        <end position="243"/>
    </location>
</feature>
<dbReference type="EMBL" id="MUYA01000005">
    <property type="protein sequence ID" value="OOR99610.1"/>
    <property type="molecule type" value="Genomic_DNA"/>
</dbReference>
<evidence type="ECO:0000256" key="3">
    <source>
        <dbReference type="ARBA" id="ARBA00013109"/>
    </source>
</evidence>
<comment type="catalytic activity">
    <reaction evidence="8 9">
        <text>hydroxymethylbilane = uroporphyrinogen III + H2O</text>
        <dbReference type="Rhea" id="RHEA:18965"/>
        <dbReference type="ChEBI" id="CHEBI:15377"/>
        <dbReference type="ChEBI" id="CHEBI:57308"/>
        <dbReference type="ChEBI" id="CHEBI:57845"/>
        <dbReference type="EC" id="4.2.1.75"/>
    </reaction>
</comment>
<evidence type="ECO:0000313" key="11">
    <source>
        <dbReference type="EMBL" id="OOR99610.1"/>
    </source>
</evidence>
<evidence type="ECO:0000256" key="5">
    <source>
        <dbReference type="ARBA" id="ARBA00023244"/>
    </source>
</evidence>
<dbReference type="UniPathway" id="UPA00251">
    <property type="reaction ID" value="UER00320"/>
</dbReference>
<dbReference type="Pfam" id="PF02602">
    <property type="entry name" value="HEM4"/>
    <property type="match status" value="1"/>
</dbReference>
<dbReference type="GO" id="GO:0006782">
    <property type="term" value="P:protoporphyrinogen IX biosynthetic process"/>
    <property type="evidence" value="ECO:0007669"/>
    <property type="project" value="UniProtKB-UniRule"/>
</dbReference>
<evidence type="ECO:0000259" key="10">
    <source>
        <dbReference type="Pfam" id="PF02602"/>
    </source>
</evidence>
<dbReference type="Proteomes" id="UP000190867">
    <property type="component" value="Unassembled WGS sequence"/>
</dbReference>
<comment type="function">
    <text evidence="6 9">Catalyzes cyclization of the linear tetrapyrrole, hydroxymethylbilane, to the macrocyclic uroporphyrinogen III.</text>
</comment>
<dbReference type="AlphaFoldDB" id="A0A1T0ATJ4"/>
<proteinExistence type="inferred from homology"/>
<dbReference type="InterPro" id="IPR036108">
    <property type="entry name" value="4pyrrol_syn_uPrphyn_synt_sf"/>
</dbReference>